<feature type="non-terminal residue" evidence="2">
    <location>
        <position position="1"/>
    </location>
</feature>
<keyword evidence="1" id="KW-0812">Transmembrane</keyword>
<organism evidence="2 3">
    <name type="scientific">Pristionchus mayeri</name>
    <dbReference type="NCBI Taxonomy" id="1317129"/>
    <lineage>
        <taxon>Eukaryota</taxon>
        <taxon>Metazoa</taxon>
        <taxon>Ecdysozoa</taxon>
        <taxon>Nematoda</taxon>
        <taxon>Chromadorea</taxon>
        <taxon>Rhabditida</taxon>
        <taxon>Rhabditina</taxon>
        <taxon>Diplogasteromorpha</taxon>
        <taxon>Diplogasteroidea</taxon>
        <taxon>Neodiplogasteridae</taxon>
        <taxon>Pristionchus</taxon>
    </lineage>
</organism>
<keyword evidence="1" id="KW-0472">Membrane</keyword>
<feature type="non-terminal residue" evidence="2">
    <location>
        <position position="70"/>
    </location>
</feature>
<protein>
    <recommendedName>
        <fullName evidence="4">G protein-coupled receptor</fullName>
    </recommendedName>
</protein>
<dbReference type="Proteomes" id="UP001328107">
    <property type="component" value="Unassembled WGS sequence"/>
</dbReference>
<proteinExistence type="predicted"/>
<evidence type="ECO:0000313" key="2">
    <source>
        <dbReference type="EMBL" id="GMR33699.1"/>
    </source>
</evidence>
<dbReference type="EMBL" id="BTRK01000001">
    <property type="protein sequence ID" value="GMR33699.1"/>
    <property type="molecule type" value="Genomic_DNA"/>
</dbReference>
<reference evidence="3" key="1">
    <citation type="submission" date="2022-10" db="EMBL/GenBank/DDBJ databases">
        <title>Genome assembly of Pristionchus species.</title>
        <authorList>
            <person name="Yoshida K."/>
            <person name="Sommer R.J."/>
        </authorList>
    </citation>
    <scope>NUCLEOTIDE SEQUENCE [LARGE SCALE GENOMIC DNA]</scope>
    <source>
        <strain evidence="3">RS5460</strain>
    </source>
</reference>
<evidence type="ECO:0008006" key="4">
    <source>
        <dbReference type="Google" id="ProtNLM"/>
    </source>
</evidence>
<accession>A0AAN4Z5H4</accession>
<evidence type="ECO:0000256" key="1">
    <source>
        <dbReference type="SAM" id="Phobius"/>
    </source>
</evidence>
<keyword evidence="3" id="KW-1185">Reference proteome</keyword>
<feature type="transmembrane region" description="Helical" evidence="1">
    <location>
        <begin position="20"/>
        <end position="41"/>
    </location>
</feature>
<name>A0AAN4Z5H4_9BILA</name>
<gene>
    <name evidence="2" type="ORF">PMAYCL1PPCAC_03894</name>
</gene>
<evidence type="ECO:0000313" key="3">
    <source>
        <dbReference type="Proteomes" id="UP001328107"/>
    </source>
</evidence>
<dbReference type="AlphaFoldDB" id="A0AAN4Z5H4"/>
<sequence>LASTIEVREAYTMSVAMKPVYIVSYVIKFMVNFACTFFFMFESDFPLYDGYLEFVYTNVVAVNGGISTGL</sequence>
<comment type="caution">
    <text evidence="2">The sequence shown here is derived from an EMBL/GenBank/DDBJ whole genome shotgun (WGS) entry which is preliminary data.</text>
</comment>
<keyword evidence="1" id="KW-1133">Transmembrane helix</keyword>